<keyword evidence="2" id="KW-1185">Reference proteome</keyword>
<sequence>MKPFCWFCSQPAAGVRFFVMQSTYHPNHMEYNVIPNSKHLSALDGSKYQMPKQNVESSFGNKKLVKHDEGKCHQNDELVIKVYMYDLPREFHFGLLDWKPNENSVWPC</sequence>
<reference evidence="1 2" key="1">
    <citation type="journal article" date="2015" name="Sci. Rep.">
        <title>The power of single molecule real-time sequencing technology in the de novo assembly of a eukaryotic genome.</title>
        <authorList>
            <person name="Sakai H."/>
            <person name="Naito K."/>
            <person name="Ogiso-Tanaka E."/>
            <person name="Takahashi Y."/>
            <person name="Iseki K."/>
            <person name="Muto C."/>
            <person name="Satou K."/>
            <person name="Teruya K."/>
            <person name="Shiroma A."/>
            <person name="Shimoji M."/>
            <person name="Hirano T."/>
            <person name="Itoh T."/>
            <person name="Kaga A."/>
            <person name="Tomooka N."/>
        </authorList>
    </citation>
    <scope>NUCLEOTIDE SEQUENCE [LARGE SCALE GENOMIC DNA]</scope>
    <source>
        <strain evidence="2">cv. Shumari</strain>
    </source>
</reference>
<dbReference type="Proteomes" id="UP000291084">
    <property type="component" value="Chromosome 11"/>
</dbReference>
<proteinExistence type="predicted"/>
<organism evidence="1 2">
    <name type="scientific">Vigna angularis var. angularis</name>
    <dbReference type="NCBI Taxonomy" id="157739"/>
    <lineage>
        <taxon>Eukaryota</taxon>
        <taxon>Viridiplantae</taxon>
        <taxon>Streptophyta</taxon>
        <taxon>Embryophyta</taxon>
        <taxon>Tracheophyta</taxon>
        <taxon>Spermatophyta</taxon>
        <taxon>Magnoliopsida</taxon>
        <taxon>eudicotyledons</taxon>
        <taxon>Gunneridae</taxon>
        <taxon>Pentapetalae</taxon>
        <taxon>rosids</taxon>
        <taxon>fabids</taxon>
        <taxon>Fabales</taxon>
        <taxon>Fabaceae</taxon>
        <taxon>Papilionoideae</taxon>
        <taxon>50 kb inversion clade</taxon>
        <taxon>NPAAA clade</taxon>
        <taxon>indigoferoid/millettioid clade</taxon>
        <taxon>Phaseoleae</taxon>
        <taxon>Vigna</taxon>
    </lineage>
</organism>
<dbReference type="EMBL" id="AP015044">
    <property type="protein sequence ID" value="BAU01667.1"/>
    <property type="molecule type" value="Genomic_DNA"/>
</dbReference>
<evidence type="ECO:0000313" key="1">
    <source>
        <dbReference type="EMBL" id="BAU01667.1"/>
    </source>
</evidence>
<protein>
    <submittedName>
        <fullName evidence="1">Uncharacterized protein</fullName>
    </submittedName>
</protein>
<gene>
    <name evidence="1" type="primary">Vigan.11G094200</name>
    <name evidence="1" type="ORF">VIGAN_11094200</name>
</gene>
<accession>A0A0S3T9N1</accession>
<name>A0A0S3T9N1_PHAAN</name>
<dbReference type="AlphaFoldDB" id="A0A0S3T9N1"/>
<evidence type="ECO:0000313" key="2">
    <source>
        <dbReference type="Proteomes" id="UP000291084"/>
    </source>
</evidence>